<evidence type="ECO:0000256" key="3">
    <source>
        <dbReference type="ARBA" id="ARBA00022827"/>
    </source>
</evidence>
<keyword evidence="2" id="KW-0285">Flavoprotein</keyword>
<evidence type="ECO:0000313" key="9">
    <source>
        <dbReference type="Proteomes" id="UP000076874"/>
    </source>
</evidence>
<evidence type="ECO:0000256" key="6">
    <source>
        <dbReference type="SAM" id="SignalP"/>
    </source>
</evidence>
<evidence type="ECO:0000256" key="4">
    <source>
        <dbReference type="ARBA" id="ARBA00023002"/>
    </source>
</evidence>
<dbReference type="GO" id="GO:0071949">
    <property type="term" value="F:FAD binding"/>
    <property type="evidence" value="ECO:0007669"/>
    <property type="project" value="InterPro"/>
</dbReference>
<evidence type="ECO:0000256" key="1">
    <source>
        <dbReference type="ARBA" id="ARBA00007992"/>
    </source>
</evidence>
<dbReference type="InterPro" id="IPR002938">
    <property type="entry name" value="FAD-bd"/>
</dbReference>
<keyword evidence="5" id="KW-0503">Monooxygenase</keyword>
<proteinExistence type="inferred from homology"/>
<reference evidence="8 9" key="1">
    <citation type="journal article" date="2016" name="Genome Biol. Evol.">
        <title>Divergent and convergent evolution of fungal pathogenicity.</title>
        <authorList>
            <person name="Shang Y."/>
            <person name="Xiao G."/>
            <person name="Zheng P."/>
            <person name="Cen K."/>
            <person name="Zhan S."/>
            <person name="Wang C."/>
        </authorList>
    </citation>
    <scope>NUCLEOTIDE SEQUENCE [LARGE SCALE GENOMIC DNA]</scope>
    <source>
        <strain evidence="8 9">RCEF 264</strain>
    </source>
</reference>
<keyword evidence="9" id="KW-1185">Reference proteome</keyword>
<dbReference type="SUPFAM" id="SSF54373">
    <property type="entry name" value="FAD-linked reductases, C-terminal domain"/>
    <property type="match status" value="1"/>
</dbReference>
<dbReference type="PANTHER" id="PTHR13789">
    <property type="entry name" value="MONOOXYGENASE"/>
    <property type="match status" value="1"/>
</dbReference>
<dbReference type="InterPro" id="IPR036188">
    <property type="entry name" value="FAD/NAD-bd_sf"/>
</dbReference>
<dbReference type="GO" id="GO:0004497">
    <property type="term" value="F:monooxygenase activity"/>
    <property type="evidence" value="ECO:0007669"/>
    <property type="project" value="UniProtKB-KW"/>
</dbReference>
<evidence type="ECO:0000256" key="2">
    <source>
        <dbReference type="ARBA" id="ARBA00022630"/>
    </source>
</evidence>
<dbReference type="AlphaFoldDB" id="A0A167WEN0"/>
<feature type="signal peptide" evidence="6">
    <location>
        <begin position="1"/>
        <end position="16"/>
    </location>
</feature>
<dbReference type="PANTHER" id="PTHR13789:SF238">
    <property type="entry name" value="PUTATIVE (AFU_ORTHOLOGUE AFUA_2G01680)-RELATED"/>
    <property type="match status" value="1"/>
</dbReference>
<keyword evidence="6" id="KW-0732">Signal</keyword>
<protein>
    <submittedName>
        <fullName evidence="8">FAD dependent oxidoreductase domain containing protein</fullName>
    </submittedName>
</protein>
<accession>A0A167WEN0</accession>
<name>A0A167WEN0_9HYPO</name>
<comment type="caution">
    <text evidence="8">The sequence shown here is derived from an EMBL/GenBank/DDBJ whole genome shotgun (WGS) entry which is preliminary data.</text>
</comment>
<evidence type="ECO:0000313" key="8">
    <source>
        <dbReference type="EMBL" id="OAA63688.1"/>
    </source>
</evidence>
<sequence length="441" mass="48848">MHIVVIGSGLAGLTAAISLRKAGHEVDIVEAAAAIGYIGAGIQVSPNSSRVLRHLGVDKYLEKYVLEPIDLKMMSWKSGEVLVHVPLKEPAKEYGSPYWHIHRADLHRGLQSCAIAYGCRVHLDSRVVDINPNKPSLTTKNGAVFTPDLIVASDGLHSYARSVVVGKLAPPVPTGQMCYRITLPVEKLEHIPDLDDFIKVSRNNHWLGPHGTILSYLLKSDHGILINFVFTCDANMPEGVNQRISSSQEARKAFKDWDPRVVSMLEYVDDVLEWRLFTHKELPTWSHESSKLVLIGDAAHAMTPYLAQGSAMGIEDAGILGGILTKYPTTETLPQSLALYEKLRIKRTAKVTAASIESRHYTQMNDGPEQRARDAYLLANPGILKGHQHIRSQTEFLDDLFGYNFLKELERGFEESADEFSPEGPAVLKEKIRPAPLVVKA</sequence>
<dbReference type="Pfam" id="PF01494">
    <property type="entry name" value="FAD_binding_3"/>
    <property type="match status" value="1"/>
</dbReference>
<keyword evidence="3" id="KW-0274">FAD</keyword>
<feature type="chain" id="PRO_5007893896" evidence="6">
    <location>
        <begin position="17"/>
        <end position="441"/>
    </location>
</feature>
<evidence type="ECO:0000259" key="7">
    <source>
        <dbReference type="Pfam" id="PF01494"/>
    </source>
</evidence>
<evidence type="ECO:0000256" key="5">
    <source>
        <dbReference type="ARBA" id="ARBA00023033"/>
    </source>
</evidence>
<dbReference type="SUPFAM" id="SSF51905">
    <property type="entry name" value="FAD/NAD(P)-binding domain"/>
    <property type="match status" value="1"/>
</dbReference>
<comment type="similarity">
    <text evidence="1">Belongs to the paxM FAD-dependent monooxygenase family.</text>
</comment>
<dbReference type="Gene3D" id="3.50.50.60">
    <property type="entry name" value="FAD/NAD(P)-binding domain"/>
    <property type="match status" value="1"/>
</dbReference>
<feature type="domain" description="FAD-binding" evidence="7">
    <location>
        <begin position="3"/>
        <end position="353"/>
    </location>
</feature>
<keyword evidence="4" id="KW-0560">Oxidoreductase</keyword>
<dbReference type="InterPro" id="IPR050493">
    <property type="entry name" value="FAD-dep_Monooxygenase_BioMet"/>
</dbReference>
<dbReference type="PRINTS" id="PR00420">
    <property type="entry name" value="RNGMNOXGNASE"/>
</dbReference>
<organism evidence="8 9">
    <name type="scientific">Niveomyces insectorum RCEF 264</name>
    <dbReference type="NCBI Taxonomy" id="1081102"/>
    <lineage>
        <taxon>Eukaryota</taxon>
        <taxon>Fungi</taxon>
        <taxon>Dikarya</taxon>
        <taxon>Ascomycota</taxon>
        <taxon>Pezizomycotina</taxon>
        <taxon>Sordariomycetes</taxon>
        <taxon>Hypocreomycetidae</taxon>
        <taxon>Hypocreales</taxon>
        <taxon>Cordycipitaceae</taxon>
        <taxon>Niveomyces</taxon>
    </lineage>
</organism>
<gene>
    <name evidence="8" type="ORF">SPI_03851</name>
</gene>
<dbReference type="Proteomes" id="UP000076874">
    <property type="component" value="Unassembled WGS sequence"/>
</dbReference>
<dbReference type="EMBL" id="AZHD01000005">
    <property type="protein sequence ID" value="OAA63688.1"/>
    <property type="molecule type" value="Genomic_DNA"/>
</dbReference>
<dbReference type="STRING" id="1081102.A0A167WEN0"/>
<dbReference type="OrthoDB" id="5428495at2759"/>